<keyword evidence="3" id="KW-1185">Reference proteome</keyword>
<comment type="caution">
    <text evidence="2">The sequence shown here is derived from an EMBL/GenBank/DDBJ whole genome shotgun (WGS) entry which is preliminary data.</text>
</comment>
<name>A0ABS1LSL8_9LACO</name>
<accession>A0ABS1LSL8</accession>
<evidence type="ECO:0000313" key="2">
    <source>
        <dbReference type="EMBL" id="MBL1071020.1"/>
    </source>
</evidence>
<organism evidence="2 3">
    <name type="scientific">Lactobacillus kitasatonis</name>
    <dbReference type="NCBI Taxonomy" id="237446"/>
    <lineage>
        <taxon>Bacteria</taxon>
        <taxon>Bacillati</taxon>
        <taxon>Bacillota</taxon>
        <taxon>Bacilli</taxon>
        <taxon>Lactobacillales</taxon>
        <taxon>Lactobacillaceae</taxon>
        <taxon>Lactobacillus</taxon>
    </lineage>
</organism>
<reference evidence="2 3" key="1">
    <citation type="journal article" date="2021" name="Microorganisms">
        <title>Dual Inhibition of Salmonella enterica and Clostridium perfringens by New Probiotic Candidates Isolated from Chicken Intestinal Mucosa.</title>
        <authorList>
            <person name="Lone A."/>
            <person name="Mottawea W."/>
            <person name="Ait Chait Y."/>
            <person name="Hammami R."/>
        </authorList>
    </citation>
    <scope>NUCLEOTIDE SEQUENCE [LARGE SCALE GENOMIC DNA]</scope>
    <source>
        <strain evidence="2 3">A12</strain>
    </source>
</reference>
<dbReference type="SUPFAM" id="SSF47823">
    <property type="entry name" value="lambda integrase-like, N-terminal domain"/>
    <property type="match status" value="1"/>
</dbReference>
<gene>
    <name evidence="2" type="ORF">JEM47_00475</name>
</gene>
<dbReference type="Proteomes" id="UP000640912">
    <property type="component" value="Unassembled WGS sequence"/>
</dbReference>
<dbReference type="Gene3D" id="1.10.150.130">
    <property type="match status" value="1"/>
</dbReference>
<protein>
    <submittedName>
        <fullName evidence="2">Uncharacterized protein</fullName>
    </submittedName>
</protein>
<dbReference type="EMBL" id="JAEHNR010000004">
    <property type="protein sequence ID" value="MBL1071020.1"/>
    <property type="molecule type" value="Genomic_DNA"/>
</dbReference>
<evidence type="ECO:0000256" key="1">
    <source>
        <dbReference type="ARBA" id="ARBA00023125"/>
    </source>
</evidence>
<keyword evidence="1" id="KW-0238">DNA-binding</keyword>
<dbReference type="InterPro" id="IPR010998">
    <property type="entry name" value="Integrase_recombinase_N"/>
</dbReference>
<proteinExistence type="predicted"/>
<dbReference type="RefSeq" id="WP_202017334.1">
    <property type="nucleotide sequence ID" value="NZ_JAEHNR010000004.1"/>
</dbReference>
<sequence length="357" mass="41893">MPKNLKNRFRTELIRQRRNARQFGGRDKLKKLHEGKYTDYSHIYSDRSYQAHLGRSRKFADYCKNQGLKTFEEITPEVGKNYLIYERNQGLSASTIASDALAVNHLMIGGGYWKNSQRLIKSKITGMPKRSNKIYQQREKSLNSTEWRERYPSYYQKYQGQIDTIRAFGLRRRELVGGSSYHGKDGLGKNSLYWSKSGRIMAVTLGKGGKFRQIECRLDLQPKMQKLYGEYIRPTNEMPRNKAEYMRIMRTNKPFYGGYSHSIPSHIFRADYAQFKLRELASKSFSGSRVYSYSKRIKSPQSGKYHYVRTVKYHNLSKQYQIGIYKAPYGAFYKLSEYMGHNRLDVLQSYLGEGREN</sequence>
<evidence type="ECO:0000313" key="3">
    <source>
        <dbReference type="Proteomes" id="UP000640912"/>
    </source>
</evidence>